<feature type="domain" description="AB hydrolase-1" evidence="2">
    <location>
        <begin position="27"/>
        <end position="272"/>
    </location>
</feature>
<proteinExistence type="predicted"/>
<dbReference type="InterPro" id="IPR000073">
    <property type="entry name" value="AB_hydrolase_1"/>
</dbReference>
<dbReference type="PRINTS" id="PR00412">
    <property type="entry name" value="EPOXHYDRLASE"/>
</dbReference>
<dbReference type="InterPro" id="IPR029058">
    <property type="entry name" value="AB_hydrolase_fold"/>
</dbReference>
<evidence type="ECO:0000256" key="1">
    <source>
        <dbReference type="ARBA" id="ARBA00022801"/>
    </source>
</evidence>
<dbReference type="PRINTS" id="PR00111">
    <property type="entry name" value="ABHYDROLASE"/>
</dbReference>
<organism evidence="3 4">
    <name type="scientific">Bradyrhizobium canariense</name>
    <dbReference type="NCBI Taxonomy" id="255045"/>
    <lineage>
        <taxon>Bacteria</taxon>
        <taxon>Pseudomonadati</taxon>
        <taxon>Pseudomonadota</taxon>
        <taxon>Alphaproteobacteria</taxon>
        <taxon>Hyphomicrobiales</taxon>
        <taxon>Nitrobacteraceae</taxon>
        <taxon>Bradyrhizobium</taxon>
    </lineage>
</organism>
<dbReference type="PANTHER" id="PTHR43329">
    <property type="entry name" value="EPOXIDE HYDROLASE"/>
    <property type="match status" value="1"/>
</dbReference>
<dbReference type="GO" id="GO:0016787">
    <property type="term" value="F:hydrolase activity"/>
    <property type="evidence" value="ECO:0007669"/>
    <property type="project" value="UniProtKB-KW"/>
</dbReference>
<dbReference type="EMBL" id="LT629750">
    <property type="protein sequence ID" value="SDT45572.1"/>
    <property type="molecule type" value="Genomic_DNA"/>
</dbReference>
<evidence type="ECO:0000313" key="3">
    <source>
        <dbReference type="EMBL" id="SDT45572.1"/>
    </source>
</evidence>
<name>A0A1H2AIG9_9BRAD</name>
<dbReference type="AlphaFoldDB" id="A0A1H2AIG9"/>
<keyword evidence="4" id="KW-1185">Reference proteome</keyword>
<evidence type="ECO:0000259" key="2">
    <source>
        <dbReference type="Pfam" id="PF00561"/>
    </source>
</evidence>
<dbReference type="InterPro" id="IPR000639">
    <property type="entry name" value="Epox_hydrolase-like"/>
</dbReference>
<sequence>MEEKSISHHRCVVNGIKFHYAEAGEGPPVILLHGFPETSYAWRYQIDALKTRYRLIVPDLRGYGATDKAPTGYDKRTMANDIRALMSNLGIKRAAIVAHDRGARVGLRLAKDHPDAVARFAALDNIPTRLLFGMMNARVAQASWFFLFQGVRDLPEALIQGREEIWLRYILTSWTYDPEALSDIDIATYVRAYAQPGGLRGAFEDYRAWREDVAQDEEDKDIKLRCPTLALWGSEFEAAKMVDMVELWRGLAEDLTTAPIAWAGHLPHEERPAEVNAALESFLAPWQG</sequence>
<dbReference type="RefSeq" id="WP_146689981.1">
    <property type="nucleotide sequence ID" value="NZ_LT629750.1"/>
</dbReference>
<evidence type="ECO:0000313" key="4">
    <source>
        <dbReference type="Proteomes" id="UP000243904"/>
    </source>
</evidence>
<dbReference type="Proteomes" id="UP000243904">
    <property type="component" value="Chromosome I"/>
</dbReference>
<accession>A0A1H2AIG9</accession>
<gene>
    <name evidence="3" type="ORF">SAMN05444158_6177</name>
</gene>
<dbReference type="SUPFAM" id="SSF53474">
    <property type="entry name" value="alpha/beta-Hydrolases"/>
    <property type="match status" value="1"/>
</dbReference>
<keyword evidence="1" id="KW-0378">Hydrolase</keyword>
<reference evidence="4" key="1">
    <citation type="submission" date="2016-10" db="EMBL/GenBank/DDBJ databases">
        <authorList>
            <person name="Varghese N."/>
            <person name="Submissions S."/>
        </authorList>
    </citation>
    <scope>NUCLEOTIDE SEQUENCE [LARGE SCALE GENOMIC DNA]</scope>
    <source>
        <strain evidence="4">GAS369</strain>
    </source>
</reference>
<dbReference type="Gene3D" id="3.40.50.1820">
    <property type="entry name" value="alpha/beta hydrolase"/>
    <property type="match status" value="1"/>
</dbReference>
<dbReference type="Pfam" id="PF00561">
    <property type="entry name" value="Abhydrolase_1"/>
    <property type="match status" value="1"/>
</dbReference>
<protein>
    <submittedName>
        <fullName evidence="3">Pimeloyl-ACP methyl ester carboxylesterase</fullName>
    </submittedName>
</protein>